<dbReference type="AlphaFoldDB" id="A0A345RJN1"/>
<dbReference type="GO" id="GO:0016020">
    <property type="term" value="C:membrane"/>
    <property type="evidence" value="ECO:0007669"/>
    <property type="project" value="UniProtKB-SubCell"/>
</dbReference>
<reference evidence="9 10" key="1">
    <citation type="submission" date="2018-05" db="EMBL/GenBank/DDBJ databases">
        <title>Complete genome sequence of Pseudomonas kribbensis 46-2(T).</title>
        <authorList>
            <person name="Jeong H."/>
            <person name="Lee S.-G."/>
            <person name="Rha E."/>
            <person name="Kim H."/>
        </authorList>
    </citation>
    <scope>NUCLEOTIDE SEQUENCE [LARGE SCALE GENOMIC DNA]</scope>
    <source>
        <strain evidence="9 10">46-2</strain>
    </source>
</reference>
<dbReference type="EMBL" id="CP029608">
    <property type="protein sequence ID" value="AXI59497.1"/>
    <property type="molecule type" value="Genomic_DNA"/>
</dbReference>
<dbReference type="InterPro" id="IPR010200">
    <property type="entry name" value="HflC"/>
</dbReference>
<dbReference type="GO" id="GO:0006508">
    <property type="term" value="P:proteolysis"/>
    <property type="evidence" value="ECO:0007669"/>
    <property type="project" value="UniProtKB-KW"/>
</dbReference>
<evidence type="ECO:0000256" key="6">
    <source>
        <dbReference type="PIRNR" id="PIRNR005651"/>
    </source>
</evidence>
<protein>
    <recommendedName>
        <fullName evidence="6">Protein HflC</fullName>
    </recommendedName>
</protein>
<comment type="subcellular location">
    <subcellularLocation>
        <location evidence="1">Membrane</location>
        <topology evidence="1">Single-pass membrane protein</topology>
    </subcellularLocation>
</comment>
<dbReference type="SMART" id="SM00244">
    <property type="entry name" value="PHB"/>
    <property type="match status" value="1"/>
</dbReference>
<comment type="similarity">
    <text evidence="2 6">Belongs to the band 7/mec-2 family. HflC subfamily.</text>
</comment>
<keyword evidence="3" id="KW-0812">Transmembrane</keyword>
<keyword evidence="9" id="KW-0378">Hydrolase</keyword>
<dbReference type="InterPro" id="IPR001972">
    <property type="entry name" value="Stomatin_HflK_fam"/>
</dbReference>
<keyword evidence="5" id="KW-0472">Membrane</keyword>
<keyword evidence="4" id="KW-1133">Transmembrane helix</keyword>
<dbReference type="Gene3D" id="3.30.479.30">
    <property type="entry name" value="Band 7 domain"/>
    <property type="match status" value="1"/>
</dbReference>
<feature type="chain" id="PRO_5016599766" description="Protein HflC" evidence="7">
    <location>
        <begin position="25"/>
        <end position="295"/>
    </location>
</feature>
<dbReference type="PRINTS" id="PR00721">
    <property type="entry name" value="STOMATIN"/>
</dbReference>
<dbReference type="CDD" id="cd03405">
    <property type="entry name" value="SPFH_HflC"/>
    <property type="match status" value="1"/>
</dbReference>
<name>A0A345RJN1_9PSED</name>
<evidence type="ECO:0000256" key="5">
    <source>
        <dbReference type="ARBA" id="ARBA00023136"/>
    </source>
</evidence>
<dbReference type="KEGG" id="pke:DLD99_03110"/>
<evidence type="ECO:0000313" key="9">
    <source>
        <dbReference type="EMBL" id="AXI59497.1"/>
    </source>
</evidence>
<proteinExistence type="inferred from homology"/>
<feature type="signal peptide" evidence="7">
    <location>
        <begin position="1"/>
        <end position="24"/>
    </location>
</feature>
<dbReference type="RefSeq" id="WP_114881233.1">
    <property type="nucleotide sequence ID" value="NZ_CP029608.1"/>
</dbReference>
<gene>
    <name evidence="9" type="ORF">DLD99_03110</name>
</gene>
<dbReference type="PANTHER" id="PTHR42911:SF1">
    <property type="entry name" value="MODULATOR OF FTSH PROTEASE HFLC"/>
    <property type="match status" value="1"/>
</dbReference>
<dbReference type="Proteomes" id="UP000253720">
    <property type="component" value="Chromosome"/>
</dbReference>
<evidence type="ECO:0000259" key="8">
    <source>
        <dbReference type="SMART" id="SM00244"/>
    </source>
</evidence>
<evidence type="ECO:0000256" key="7">
    <source>
        <dbReference type="SAM" id="SignalP"/>
    </source>
</evidence>
<dbReference type="GO" id="GO:0008233">
    <property type="term" value="F:peptidase activity"/>
    <property type="evidence" value="ECO:0007669"/>
    <property type="project" value="UniProtKB-KW"/>
</dbReference>
<feature type="domain" description="Band 7" evidence="8">
    <location>
        <begin position="22"/>
        <end position="184"/>
    </location>
</feature>
<comment type="function">
    <text evidence="6">HflC and HflK could regulate a protease.</text>
</comment>
<evidence type="ECO:0000313" key="10">
    <source>
        <dbReference type="Proteomes" id="UP000253720"/>
    </source>
</evidence>
<evidence type="ECO:0000256" key="4">
    <source>
        <dbReference type="ARBA" id="ARBA00022989"/>
    </source>
</evidence>
<evidence type="ECO:0000256" key="2">
    <source>
        <dbReference type="ARBA" id="ARBA00007862"/>
    </source>
</evidence>
<keyword evidence="9" id="KW-0645">Protease</keyword>
<dbReference type="InterPro" id="IPR036013">
    <property type="entry name" value="Band_7/SPFH_dom_sf"/>
</dbReference>
<dbReference type="SUPFAM" id="SSF117892">
    <property type="entry name" value="Band 7/SPFH domain"/>
    <property type="match status" value="1"/>
</dbReference>
<dbReference type="PIRSF" id="PIRSF005651">
    <property type="entry name" value="HflC"/>
    <property type="match status" value="1"/>
</dbReference>
<organism evidence="9 10">
    <name type="scientific">Pseudomonas kribbensis</name>
    <dbReference type="NCBI Taxonomy" id="1628086"/>
    <lineage>
        <taxon>Bacteria</taxon>
        <taxon>Pseudomonadati</taxon>
        <taxon>Pseudomonadota</taxon>
        <taxon>Gammaproteobacteria</taxon>
        <taxon>Pseudomonadales</taxon>
        <taxon>Pseudomonadaceae</taxon>
        <taxon>Pseudomonas</taxon>
    </lineage>
</organism>
<sequence>MNRLFKRAALVSAALGLWALGASAYVVDESQQALIIRFGAPMGVAGEPGLKFKVPFSDSIVFYDRRLQTLASPAEQVILGDQKRIEVETYSRFRISDPLRFYQAVGTLDQANAQLMQMVSSSLRRELGEVSLRSLLSPARQQSVAIIEKDVAEKARALGIDVTEVRLHRLDLPLEASQAIYDRMKSERQREAKELRAQGFEWAQQIQAKADRDRTVLLSEVQRQSAITHGEADAAANQILSAAFSKDPGFYKLYRSLQTYRQALSDSQPMLVLSPDAAFLEQFENGPAASDDRKP</sequence>
<dbReference type="InterPro" id="IPR001107">
    <property type="entry name" value="Band_7"/>
</dbReference>
<keyword evidence="10" id="KW-1185">Reference proteome</keyword>
<accession>A0A345RJN1</accession>
<evidence type="ECO:0000256" key="1">
    <source>
        <dbReference type="ARBA" id="ARBA00004167"/>
    </source>
</evidence>
<evidence type="ECO:0000256" key="3">
    <source>
        <dbReference type="ARBA" id="ARBA00022692"/>
    </source>
</evidence>
<dbReference type="PANTHER" id="PTHR42911">
    <property type="entry name" value="MODULATOR OF FTSH PROTEASE HFLC"/>
    <property type="match status" value="1"/>
</dbReference>
<keyword evidence="7" id="KW-0732">Signal</keyword>
<dbReference type="Pfam" id="PF01145">
    <property type="entry name" value="Band_7"/>
    <property type="match status" value="1"/>
</dbReference>